<feature type="transmembrane region" description="Helical" evidence="19">
    <location>
        <begin position="614"/>
        <end position="633"/>
    </location>
</feature>
<dbReference type="Pfam" id="PF01066">
    <property type="entry name" value="CDP-OH_P_transf"/>
    <property type="match status" value="1"/>
</dbReference>
<evidence type="ECO:0000256" key="11">
    <source>
        <dbReference type="ARBA" id="ARBA00023098"/>
    </source>
</evidence>
<dbReference type="Pfam" id="PF00249">
    <property type="entry name" value="Myb_DNA-binding"/>
    <property type="match status" value="1"/>
</dbReference>
<evidence type="ECO:0000313" key="21">
    <source>
        <dbReference type="EMBL" id="CAI2185714.1"/>
    </source>
</evidence>
<protein>
    <recommendedName>
        <fullName evidence="5">CDP-diacylglycerol--serine O-phosphatidyltransferase</fullName>
        <ecNumber evidence="4">2.7.8.8</ecNumber>
    </recommendedName>
    <alternativeName>
        <fullName evidence="15">Phosphatidylserine synthase</fullName>
    </alternativeName>
</protein>
<dbReference type="Gene3D" id="3.30.40.10">
    <property type="entry name" value="Zinc/RING finger domain, C3HC4 (zinc finger)"/>
    <property type="match status" value="1"/>
</dbReference>
<feature type="transmembrane region" description="Helical" evidence="19">
    <location>
        <begin position="671"/>
        <end position="693"/>
    </location>
</feature>
<keyword evidence="11" id="KW-0443">Lipid metabolism</keyword>
<comment type="similarity">
    <text evidence="17">Belongs to the CDP-alcohol phosphatidyltransferase class-I family.</text>
</comment>
<evidence type="ECO:0000259" key="20">
    <source>
        <dbReference type="PROSITE" id="PS50090"/>
    </source>
</evidence>
<evidence type="ECO:0000256" key="17">
    <source>
        <dbReference type="RuleBase" id="RU003750"/>
    </source>
</evidence>
<feature type="compositionally biased region" description="Acidic residues" evidence="18">
    <location>
        <begin position="426"/>
        <end position="436"/>
    </location>
</feature>
<dbReference type="InterPro" id="IPR001005">
    <property type="entry name" value="SANT/Myb"/>
</dbReference>
<dbReference type="OrthoDB" id="6781668at2759"/>
<dbReference type="Gene3D" id="1.10.10.60">
    <property type="entry name" value="Homeodomain-like"/>
    <property type="match status" value="1"/>
</dbReference>
<evidence type="ECO:0000256" key="10">
    <source>
        <dbReference type="ARBA" id="ARBA00022989"/>
    </source>
</evidence>
<evidence type="ECO:0000256" key="6">
    <source>
        <dbReference type="ARBA" id="ARBA00022516"/>
    </source>
</evidence>
<feature type="transmembrane region" description="Helical" evidence="19">
    <location>
        <begin position="639"/>
        <end position="659"/>
    </location>
</feature>
<evidence type="ECO:0000256" key="14">
    <source>
        <dbReference type="ARBA" id="ARBA00023264"/>
    </source>
</evidence>
<evidence type="ECO:0000256" key="15">
    <source>
        <dbReference type="ARBA" id="ARBA00032361"/>
    </source>
</evidence>
<evidence type="ECO:0000256" key="1">
    <source>
        <dbReference type="ARBA" id="ARBA00000287"/>
    </source>
</evidence>
<evidence type="ECO:0000256" key="7">
    <source>
        <dbReference type="ARBA" id="ARBA00022679"/>
    </source>
</evidence>
<name>A0A9W4X0B2_9GLOM</name>
<keyword evidence="7 17" id="KW-0808">Transferase</keyword>
<dbReference type="InterPro" id="IPR000462">
    <property type="entry name" value="CDP-OH_P_trans"/>
</dbReference>
<dbReference type="PROSITE" id="PS00379">
    <property type="entry name" value="CDP_ALCOHOL_P_TRANSF"/>
    <property type="match status" value="1"/>
</dbReference>
<evidence type="ECO:0000256" key="16">
    <source>
        <dbReference type="ARBA" id="ARBA00060701"/>
    </source>
</evidence>
<evidence type="ECO:0000256" key="8">
    <source>
        <dbReference type="ARBA" id="ARBA00022692"/>
    </source>
</evidence>
<keyword evidence="22" id="KW-1185">Reference proteome</keyword>
<evidence type="ECO:0000256" key="12">
    <source>
        <dbReference type="ARBA" id="ARBA00023136"/>
    </source>
</evidence>
<dbReference type="AlphaFoldDB" id="A0A9W4X0B2"/>
<dbReference type="GO" id="GO:0005789">
    <property type="term" value="C:endoplasmic reticulum membrane"/>
    <property type="evidence" value="ECO:0007669"/>
    <property type="project" value="UniProtKB-SubCell"/>
</dbReference>
<dbReference type="InterPro" id="IPR043130">
    <property type="entry name" value="CDP-OH_PTrfase_TM_dom"/>
</dbReference>
<feature type="transmembrane region" description="Helical" evidence="19">
    <location>
        <begin position="705"/>
        <end position="724"/>
    </location>
</feature>
<comment type="subcellular location">
    <subcellularLocation>
        <location evidence="2">Endoplasmic reticulum membrane</location>
        <topology evidence="2">Multi-pass membrane protein</topology>
    </subcellularLocation>
</comment>
<keyword evidence="13" id="KW-0594">Phospholipid biosynthesis</keyword>
<dbReference type="SUPFAM" id="SSF46689">
    <property type="entry name" value="Homeodomain-like"/>
    <property type="match status" value="1"/>
</dbReference>
<dbReference type="EMBL" id="CAMKVN010003831">
    <property type="protein sequence ID" value="CAI2185714.1"/>
    <property type="molecule type" value="Genomic_DNA"/>
</dbReference>
<gene>
    <name evidence="21" type="ORF">FWILDA_LOCUS12216</name>
</gene>
<evidence type="ECO:0000256" key="9">
    <source>
        <dbReference type="ARBA" id="ARBA00022824"/>
    </source>
</evidence>
<evidence type="ECO:0000313" key="22">
    <source>
        <dbReference type="Proteomes" id="UP001153678"/>
    </source>
</evidence>
<dbReference type="InterPro" id="IPR048254">
    <property type="entry name" value="CDP_ALCOHOL_P_TRANSF_CS"/>
</dbReference>
<feature type="transmembrane region" description="Helical" evidence="19">
    <location>
        <begin position="576"/>
        <end position="593"/>
    </location>
</feature>
<evidence type="ECO:0000256" key="3">
    <source>
        <dbReference type="ARBA" id="ARBA00005189"/>
    </source>
</evidence>
<evidence type="ECO:0000256" key="19">
    <source>
        <dbReference type="SAM" id="Phobius"/>
    </source>
</evidence>
<comment type="pathway">
    <text evidence="16">Phospholipid metabolism; phosphatidylethanolamine biosynthesis; phosphatidylethanolamine from CDP-diacylglycerol: step 1/2.</text>
</comment>
<dbReference type="GO" id="GO:0003882">
    <property type="term" value="F:CDP-diacylglycerol-serine O-phosphatidyltransferase activity"/>
    <property type="evidence" value="ECO:0007669"/>
    <property type="project" value="UniProtKB-EC"/>
</dbReference>
<dbReference type="Pfam" id="PF04564">
    <property type="entry name" value="U-box"/>
    <property type="match status" value="1"/>
</dbReference>
<dbReference type="Proteomes" id="UP001153678">
    <property type="component" value="Unassembled WGS sequence"/>
</dbReference>
<dbReference type="Gene3D" id="1.20.120.1760">
    <property type="match status" value="1"/>
</dbReference>
<dbReference type="InterPro" id="IPR003613">
    <property type="entry name" value="Ubox_domain"/>
</dbReference>
<evidence type="ECO:0000256" key="13">
    <source>
        <dbReference type="ARBA" id="ARBA00023209"/>
    </source>
</evidence>
<accession>A0A9W4X0B2</accession>
<keyword evidence="12 19" id="KW-0472">Membrane</keyword>
<keyword evidence="8 19" id="KW-0812">Transmembrane</keyword>
<comment type="caution">
    <text evidence="21">The sequence shown here is derived from an EMBL/GenBank/DDBJ whole genome shotgun (WGS) entry which is preliminary data.</text>
</comment>
<feature type="compositionally biased region" description="Polar residues" evidence="18">
    <location>
        <begin position="403"/>
        <end position="416"/>
    </location>
</feature>
<dbReference type="InterPro" id="IPR009057">
    <property type="entry name" value="Homeodomain-like_sf"/>
</dbReference>
<dbReference type="FunFam" id="1.20.120.1760:FF:000022">
    <property type="entry name" value="CDP-diacylglycerol--serine O-phosphatidyltransferase"/>
    <property type="match status" value="1"/>
</dbReference>
<dbReference type="SMART" id="SM00717">
    <property type="entry name" value="SANT"/>
    <property type="match status" value="1"/>
</dbReference>
<comment type="catalytic activity">
    <reaction evidence="1">
        <text>a CDP-1,2-diacyl-sn-glycerol + L-serine = a 1,2-diacyl-sn-glycero-3-phospho-L-serine + CMP + H(+)</text>
        <dbReference type="Rhea" id="RHEA:16913"/>
        <dbReference type="ChEBI" id="CHEBI:15378"/>
        <dbReference type="ChEBI" id="CHEBI:33384"/>
        <dbReference type="ChEBI" id="CHEBI:57262"/>
        <dbReference type="ChEBI" id="CHEBI:58332"/>
        <dbReference type="ChEBI" id="CHEBI:60377"/>
        <dbReference type="EC" id="2.7.8.8"/>
    </reaction>
</comment>
<dbReference type="PROSITE" id="PS50090">
    <property type="entry name" value="MYB_LIKE"/>
    <property type="match status" value="1"/>
</dbReference>
<dbReference type="GO" id="GO:0006659">
    <property type="term" value="P:phosphatidylserine biosynthetic process"/>
    <property type="evidence" value="ECO:0007669"/>
    <property type="project" value="UniProtKB-ARBA"/>
</dbReference>
<dbReference type="GO" id="GO:0004842">
    <property type="term" value="F:ubiquitin-protein transferase activity"/>
    <property type="evidence" value="ECO:0007669"/>
    <property type="project" value="InterPro"/>
</dbReference>
<feature type="region of interest" description="Disordered" evidence="18">
    <location>
        <begin position="363"/>
        <end position="437"/>
    </location>
</feature>
<comment type="pathway">
    <text evidence="3">Lipid metabolism.</text>
</comment>
<dbReference type="GO" id="GO:0016567">
    <property type="term" value="P:protein ubiquitination"/>
    <property type="evidence" value="ECO:0007669"/>
    <property type="project" value="InterPro"/>
</dbReference>
<feature type="compositionally biased region" description="Basic residues" evidence="18">
    <location>
        <begin position="369"/>
        <end position="382"/>
    </location>
</feature>
<organism evidence="21 22">
    <name type="scientific">Funneliformis geosporum</name>
    <dbReference type="NCBI Taxonomy" id="1117311"/>
    <lineage>
        <taxon>Eukaryota</taxon>
        <taxon>Fungi</taxon>
        <taxon>Fungi incertae sedis</taxon>
        <taxon>Mucoromycota</taxon>
        <taxon>Glomeromycotina</taxon>
        <taxon>Glomeromycetes</taxon>
        <taxon>Glomerales</taxon>
        <taxon>Glomeraceae</taxon>
        <taxon>Funneliformis</taxon>
    </lineage>
</organism>
<reference evidence="21" key="1">
    <citation type="submission" date="2022-08" db="EMBL/GenBank/DDBJ databases">
        <authorList>
            <person name="Kallberg Y."/>
            <person name="Tangrot J."/>
            <person name="Rosling A."/>
        </authorList>
    </citation>
    <scope>NUCLEOTIDE SEQUENCE</scope>
    <source>
        <strain evidence="21">Wild A</strain>
    </source>
</reference>
<keyword evidence="14" id="KW-1208">Phospholipid metabolism</keyword>
<sequence>MARGHYTTRSASMACKEERQRTKFFTEDFVKTMTKSTFVSWTAANPPASIFISDLSQRLKDNMHEKEKNEQSEENHPNNPIFMTESEEIETIRKTSLFAQDVTESEQDIIDKRVALQQRQYAEFERRERERKSQKIRAVFEFVSDEEIEEALKDCENDEEEVIVRMTQPRYLIEIRKTIAERNMRSYHSMLNLMTDEQKEAYEQLLKKRKETLKKWTGETAKKQYRMKGRLALDDALKQVQDNTKDLEKAFEGWSEARIKAYKAIDTKPNTYYYRFNAPGEEQKKGQWTQEEEDLFFKRLKEIGADGQWGIFSMSIPGRVGYQCSNFYRLLIETGRVKDPNYVLDEKGKAHFLFSTKNKKTGETEKTFRTHTKHGSASRKRTSSQSTSKTAPTKKKRSYILKSWNTTKRTRAQSSLGKGPRNHDTEMDDDDVEDDNPLPGFIDPITLEAVVKPAISPYGHVMGYDSWVRCLSSEAKKNICPLTKKPLTKRELVILTKDNIDQYRFDFAMSIRSKVELNQAEKDSEGEPKKFTVVYNHFSLVRNFHLADVITIANGACGSSSIFSSIQYLITRDENFLWISLLLMPLGMVFDLFDGKVARWRRTASILGQELDSLADLISFGVAPAVCAFAVGMRTFLDTVILIIFISCGIARLARYNATVASLPKDKSGKIHYFEGTPIPTSLCIIALIAYLVKNKRIDENLLGGEIGIVQGFTFHPLVLLYGLSGMGM</sequence>
<dbReference type="EC" id="2.7.8.8" evidence="4"/>
<evidence type="ECO:0000256" key="18">
    <source>
        <dbReference type="SAM" id="MobiDB-lite"/>
    </source>
</evidence>
<feature type="domain" description="Myb-like" evidence="20">
    <location>
        <begin position="280"/>
        <end position="332"/>
    </location>
</feature>
<feature type="non-terminal residue" evidence="21">
    <location>
        <position position="729"/>
    </location>
</feature>
<dbReference type="InterPro" id="IPR050324">
    <property type="entry name" value="CDP-alcohol_PTase-I"/>
</dbReference>
<evidence type="ECO:0000256" key="4">
    <source>
        <dbReference type="ARBA" id="ARBA00013174"/>
    </source>
</evidence>
<dbReference type="CDD" id="cd00167">
    <property type="entry name" value="SANT"/>
    <property type="match status" value="1"/>
</dbReference>
<keyword evidence="10 19" id="KW-1133">Transmembrane helix</keyword>
<proteinExistence type="inferred from homology"/>
<evidence type="ECO:0000256" key="5">
    <source>
        <dbReference type="ARBA" id="ARBA00017171"/>
    </source>
</evidence>
<dbReference type="SUPFAM" id="SSF57850">
    <property type="entry name" value="RING/U-box"/>
    <property type="match status" value="1"/>
</dbReference>
<dbReference type="PANTHER" id="PTHR14269">
    <property type="entry name" value="CDP-DIACYLGLYCEROL--GLYCEROL-3-PHOSPHATE 3-PHOSPHATIDYLTRANSFERASE-RELATED"/>
    <property type="match status" value="1"/>
</dbReference>
<keyword evidence="6" id="KW-0444">Lipid biosynthesis</keyword>
<evidence type="ECO:0000256" key="2">
    <source>
        <dbReference type="ARBA" id="ARBA00004477"/>
    </source>
</evidence>
<dbReference type="PANTHER" id="PTHR14269:SF61">
    <property type="entry name" value="CDP-DIACYLGLYCEROL--SERINE O-PHOSPHATIDYLTRANSFERASE"/>
    <property type="match status" value="1"/>
</dbReference>
<dbReference type="InterPro" id="IPR013083">
    <property type="entry name" value="Znf_RING/FYVE/PHD"/>
</dbReference>
<keyword evidence="9" id="KW-0256">Endoplasmic reticulum</keyword>